<dbReference type="InterPro" id="IPR020556">
    <property type="entry name" value="Amidase_CS"/>
</dbReference>
<evidence type="ECO:0000259" key="1">
    <source>
        <dbReference type="Pfam" id="PF01425"/>
    </source>
</evidence>
<keyword evidence="2" id="KW-0378">Hydrolase</keyword>
<feature type="domain" description="Amidase" evidence="1">
    <location>
        <begin position="25"/>
        <end position="191"/>
    </location>
</feature>
<dbReference type="SUPFAM" id="SSF75304">
    <property type="entry name" value="Amidase signature (AS) enzymes"/>
    <property type="match status" value="1"/>
</dbReference>
<dbReference type="Proteomes" id="UP001229244">
    <property type="component" value="Unassembled WGS sequence"/>
</dbReference>
<keyword evidence="3" id="KW-1185">Reference proteome</keyword>
<dbReference type="GO" id="GO:0004040">
    <property type="term" value="F:amidase activity"/>
    <property type="evidence" value="ECO:0007669"/>
    <property type="project" value="UniProtKB-EC"/>
</dbReference>
<dbReference type="PANTHER" id="PTHR46310:SF7">
    <property type="entry name" value="AMIDASE 1"/>
    <property type="match status" value="1"/>
</dbReference>
<dbReference type="Gene3D" id="3.90.1300.10">
    <property type="entry name" value="Amidase signature (AS) domain"/>
    <property type="match status" value="1"/>
</dbReference>
<dbReference type="InterPro" id="IPR023631">
    <property type="entry name" value="Amidase_dom"/>
</dbReference>
<dbReference type="NCBIfam" id="NF006169">
    <property type="entry name" value="PRK08310.1"/>
    <property type="match status" value="1"/>
</dbReference>
<dbReference type="EC" id="3.5.1.4" evidence="2"/>
<dbReference type="PANTHER" id="PTHR46310">
    <property type="entry name" value="AMIDASE 1"/>
    <property type="match status" value="1"/>
</dbReference>
<comment type="caution">
    <text evidence="2">The sequence shown here is derived from an EMBL/GenBank/DDBJ whole genome shotgun (WGS) entry which is preliminary data.</text>
</comment>
<dbReference type="EMBL" id="JAUSUL010000002">
    <property type="protein sequence ID" value="MDQ0315728.1"/>
    <property type="molecule type" value="Genomic_DNA"/>
</dbReference>
<dbReference type="Pfam" id="PF01425">
    <property type="entry name" value="Amidase"/>
    <property type="match status" value="2"/>
</dbReference>
<dbReference type="RefSeq" id="WP_306885550.1">
    <property type="nucleotide sequence ID" value="NZ_JAUSUL010000002.1"/>
</dbReference>
<sequence>MTDLKTDAVTDYRCFCDYPHVAVPHAEEGPLSGLTFAVKDLFDVAGYPTGCGHPDWPGAGHAAETTAPLISRLLDAGAECVGKAVSDEIAYSLTGRNAHYGTPLNPAAPDRLPGGSSSGSAVATAAGLVDFAIGTDTAGSVRIPASYCGLYGFRPTHGVLSLEGCMELARSYDAAGWFARSGDMLARVGNVLIDPALEANAPQCLLLDAAFQLLPAELRPPMDAAVARISKGFERVLSVPDIPAMEEDWGLTFRITQAAEVWTAMSPWIEAAKPTFGPGIRERLDWAANLPQAEVDFHKQRREMIRTALLAQIGPDTVLCLPTAPDAAPSVDTPDTDLGAHRERIIALTCLAGLAGLPQVTLPLATTPDGAPIGVSLIGGAGSDRTLLALARDIDGSA</sequence>
<feature type="domain" description="Amidase" evidence="1">
    <location>
        <begin position="272"/>
        <end position="388"/>
    </location>
</feature>
<dbReference type="PROSITE" id="PS00571">
    <property type="entry name" value="AMIDASES"/>
    <property type="match status" value="1"/>
</dbReference>
<dbReference type="InterPro" id="IPR036928">
    <property type="entry name" value="AS_sf"/>
</dbReference>
<organism evidence="2 3">
    <name type="scientific">Amorphus orientalis</name>
    <dbReference type="NCBI Taxonomy" id="649198"/>
    <lineage>
        <taxon>Bacteria</taxon>
        <taxon>Pseudomonadati</taxon>
        <taxon>Pseudomonadota</taxon>
        <taxon>Alphaproteobacteria</taxon>
        <taxon>Hyphomicrobiales</taxon>
        <taxon>Amorphaceae</taxon>
        <taxon>Amorphus</taxon>
    </lineage>
</organism>
<dbReference type="AlphaFoldDB" id="A0AAE3VP96"/>
<accession>A0AAE3VP96</accession>
<name>A0AAE3VP96_9HYPH</name>
<evidence type="ECO:0000313" key="2">
    <source>
        <dbReference type="EMBL" id="MDQ0315728.1"/>
    </source>
</evidence>
<evidence type="ECO:0000313" key="3">
    <source>
        <dbReference type="Proteomes" id="UP001229244"/>
    </source>
</evidence>
<reference evidence="2" key="1">
    <citation type="submission" date="2023-07" db="EMBL/GenBank/DDBJ databases">
        <title>Genomic Encyclopedia of Type Strains, Phase IV (KMG-IV): sequencing the most valuable type-strain genomes for metagenomic binning, comparative biology and taxonomic classification.</title>
        <authorList>
            <person name="Goeker M."/>
        </authorList>
    </citation>
    <scope>NUCLEOTIDE SEQUENCE</scope>
    <source>
        <strain evidence="2">DSM 21202</strain>
    </source>
</reference>
<proteinExistence type="predicted"/>
<protein>
    <submittedName>
        <fullName evidence="2">Amidase</fullName>
        <ecNumber evidence="2">3.5.1.4</ecNumber>
    </submittedName>
</protein>
<gene>
    <name evidence="2" type="ORF">J2S73_002185</name>
</gene>